<proteinExistence type="inferred from homology"/>
<evidence type="ECO:0000256" key="3">
    <source>
        <dbReference type="ARBA" id="ARBA00023052"/>
    </source>
</evidence>
<dbReference type="EMBL" id="MZGX01000016">
    <property type="protein sequence ID" value="OPX43563.1"/>
    <property type="molecule type" value="Genomic_DNA"/>
</dbReference>
<comment type="cofactor">
    <cofactor evidence="1">
        <name>thiamine diphosphate</name>
        <dbReference type="ChEBI" id="CHEBI:58937"/>
    </cofactor>
</comment>
<dbReference type="InterPro" id="IPR005474">
    <property type="entry name" value="Transketolase_N"/>
</dbReference>
<dbReference type="RefSeq" id="WP_080064927.1">
    <property type="nucleotide sequence ID" value="NZ_MZGX01000016.1"/>
</dbReference>
<evidence type="ECO:0000259" key="4">
    <source>
        <dbReference type="Pfam" id="PF00456"/>
    </source>
</evidence>
<gene>
    <name evidence="5" type="primary">tkt_1</name>
    <name evidence="5" type="ORF">CLHUN_25010</name>
</gene>
<accession>A0A1V4SIG4</accession>
<comment type="similarity">
    <text evidence="2">Belongs to the transketolase family.</text>
</comment>
<dbReference type="InterPro" id="IPR029061">
    <property type="entry name" value="THDP-binding"/>
</dbReference>
<dbReference type="Proteomes" id="UP000191554">
    <property type="component" value="Unassembled WGS sequence"/>
</dbReference>
<dbReference type="Pfam" id="PF00456">
    <property type="entry name" value="Transketolase_N"/>
    <property type="match status" value="1"/>
</dbReference>
<dbReference type="STRING" id="48256.CLHUN_25010"/>
<name>A0A1V4SIG4_RUMHU</name>
<evidence type="ECO:0000256" key="1">
    <source>
        <dbReference type="ARBA" id="ARBA00001964"/>
    </source>
</evidence>
<dbReference type="PANTHER" id="PTHR47514:SF1">
    <property type="entry name" value="TRANSKETOLASE N-TERMINAL SECTION-RELATED"/>
    <property type="match status" value="1"/>
</dbReference>
<protein>
    <submittedName>
        <fullName evidence="5">Transketolase</fullName>
        <ecNumber evidence="5">2.2.1.1</ecNumber>
    </submittedName>
</protein>
<sequence length="283" mass="31328">MTRVEALEHCRKMAMHMRKNALKMALAAGNNGSHLGGGLSIIEIMATLYGHVMNYNKNNYKSRKRDRFILSKGHSTLGYYTALEAAGIISEEQLFTFEQNGGYLPGQPSMNYDMGIEYSSGSLGLGLSYGIGLAIASRMSDCPYNVYVLLGDGECNEGSVWEAAMFAAHNKVSNLTAIIDANSLQSDGPTSDVLGIDLEQVWRGFGWDVRMVEDGHNIKELIETFEAPGIKNKPRVIIARTVKGKGVSFMENNNEWHHNRLTQLQYDEALSEISIKEVHLSDN</sequence>
<keyword evidence="5" id="KW-0808">Transferase</keyword>
<dbReference type="SUPFAM" id="SSF52518">
    <property type="entry name" value="Thiamin diphosphate-binding fold (THDP-binding)"/>
    <property type="match status" value="1"/>
</dbReference>
<evidence type="ECO:0000256" key="2">
    <source>
        <dbReference type="ARBA" id="ARBA00007131"/>
    </source>
</evidence>
<feature type="domain" description="Transketolase N-terminal" evidence="4">
    <location>
        <begin position="22"/>
        <end position="262"/>
    </location>
</feature>
<comment type="caution">
    <text evidence="5">The sequence shown here is derived from an EMBL/GenBank/DDBJ whole genome shotgun (WGS) entry which is preliminary data.</text>
</comment>
<dbReference type="Gene3D" id="3.40.50.970">
    <property type="match status" value="1"/>
</dbReference>
<dbReference type="CDD" id="cd02012">
    <property type="entry name" value="TPP_TK"/>
    <property type="match status" value="1"/>
</dbReference>
<keyword evidence="3" id="KW-0786">Thiamine pyrophosphate</keyword>
<evidence type="ECO:0000313" key="5">
    <source>
        <dbReference type="EMBL" id="OPX43563.1"/>
    </source>
</evidence>
<organism evidence="5 6">
    <name type="scientific">Ruminiclostridium hungatei</name>
    <name type="common">Clostridium hungatei</name>
    <dbReference type="NCBI Taxonomy" id="48256"/>
    <lineage>
        <taxon>Bacteria</taxon>
        <taxon>Bacillati</taxon>
        <taxon>Bacillota</taxon>
        <taxon>Clostridia</taxon>
        <taxon>Eubacteriales</taxon>
        <taxon>Oscillospiraceae</taxon>
        <taxon>Ruminiclostridium</taxon>
    </lineage>
</organism>
<dbReference type="PANTHER" id="PTHR47514">
    <property type="entry name" value="TRANSKETOLASE N-TERMINAL SECTION-RELATED"/>
    <property type="match status" value="1"/>
</dbReference>
<dbReference type="EC" id="2.2.1.1" evidence="5"/>
<dbReference type="GO" id="GO:0004802">
    <property type="term" value="F:transketolase activity"/>
    <property type="evidence" value="ECO:0007669"/>
    <property type="project" value="UniProtKB-EC"/>
</dbReference>
<keyword evidence="6" id="KW-1185">Reference proteome</keyword>
<evidence type="ECO:0000313" key="6">
    <source>
        <dbReference type="Proteomes" id="UP000191554"/>
    </source>
</evidence>
<reference evidence="5 6" key="1">
    <citation type="submission" date="2017-03" db="EMBL/GenBank/DDBJ databases">
        <title>Genome sequence of Clostridium hungatei DSM 14427.</title>
        <authorList>
            <person name="Poehlein A."/>
            <person name="Daniel R."/>
        </authorList>
    </citation>
    <scope>NUCLEOTIDE SEQUENCE [LARGE SCALE GENOMIC DNA]</scope>
    <source>
        <strain evidence="5 6">DSM 14427</strain>
    </source>
</reference>
<dbReference type="AlphaFoldDB" id="A0A1V4SIG4"/>